<comment type="catalytic activity">
    <reaction evidence="5">
        <text>N(7)-methyl-GTP + H2O = N(7)-methyl-GMP + diphosphate + H(+)</text>
        <dbReference type="Rhea" id="RHEA:58744"/>
        <dbReference type="ChEBI" id="CHEBI:15377"/>
        <dbReference type="ChEBI" id="CHEBI:15378"/>
        <dbReference type="ChEBI" id="CHEBI:33019"/>
        <dbReference type="ChEBI" id="CHEBI:58285"/>
        <dbReference type="ChEBI" id="CHEBI:87133"/>
    </reaction>
</comment>
<dbReference type="HAMAP" id="MF_00528">
    <property type="entry name" value="Maf"/>
    <property type="match status" value="1"/>
</dbReference>
<accession>A0ABV5Z8F2</accession>
<sequence length="192" mass="21145">MPAIVLASTSPYRRQLLERLLPEFICAAPDADETPLPREQPQALAERLAQAKALSLAKHYQDAIIIGSDQVASCQGNILGKPGTYSQALAQLLACQGQRVTFYTGLCLHHTQSGKTSSWVEPFHVHFRQLSQTQLENYLLREQPYDCAGSFKMEGLGIALFERLEGDDPNALIGLPLIRLVSMLSDQGVNIL</sequence>
<dbReference type="InterPro" id="IPR029001">
    <property type="entry name" value="ITPase-like_fam"/>
</dbReference>
<evidence type="ECO:0000313" key="7">
    <source>
        <dbReference type="Proteomes" id="UP001589628"/>
    </source>
</evidence>
<reference evidence="6 7" key="1">
    <citation type="submission" date="2024-09" db="EMBL/GenBank/DDBJ databases">
        <authorList>
            <person name="Sun Q."/>
            <person name="Mori K."/>
        </authorList>
    </citation>
    <scope>NUCLEOTIDE SEQUENCE [LARGE SCALE GENOMIC DNA]</scope>
    <source>
        <strain evidence="6 7">ATCC 51285</strain>
    </source>
</reference>
<dbReference type="EC" id="3.6.1.-" evidence="5"/>
<feature type="site" description="Important for substrate specificity" evidence="5">
    <location>
        <position position="70"/>
    </location>
</feature>
<comment type="function">
    <text evidence="5">Nucleoside triphosphate pyrophosphatase that hydrolyzes 7-methyl-GTP (m(7)GTP). May have a dual role in cell division arrest and in preventing the incorporation of modified nucleotides into cellular nucleic acids.</text>
</comment>
<dbReference type="PANTHER" id="PTHR43213:SF10">
    <property type="entry name" value="7-METHYL-GTP PYROPHOSPHATASE"/>
    <property type="match status" value="1"/>
</dbReference>
<keyword evidence="2 5" id="KW-0963">Cytoplasm</keyword>
<proteinExistence type="inferred from homology"/>
<dbReference type="EMBL" id="JBHLZN010000001">
    <property type="protein sequence ID" value="MFB9885120.1"/>
    <property type="molecule type" value="Genomic_DNA"/>
</dbReference>
<dbReference type="InterPro" id="IPR003697">
    <property type="entry name" value="Maf-like"/>
</dbReference>
<dbReference type="Proteomes" id="UP001589628">
    <property type="component" value="Unassembled WGS sequence"/>
</dbReference>
<comment type="subcellular location">
    <subcellularLocation>
        <location evidence="1 5">Cytoplasm</location>
    </subcellularLocation>
</comment>
<keyword evidence="3 5" id="KW-0378">Hydrolase</keyword>
<comment type="similarity">
    <text evidence="5">Belongs to the Maf family. YceF subfamily.</text>
</comment>
<evidence type="ECO:0000256" key="3">
    <source>
        <dbReference type="ARBA" id="ARBA00022801"/>
    </source>
</evidence>
<dbReference type="PIRSF" id="PIRSF006305">
    <property type="entry name" value="Maf"/>
    <property type="match status" value="1"/>
</dbReference>
<evidence type="ECO:0000313" key="6">
    <source>
        <dbReference type="EMBL" id="MFB9885120.1"/>
    </source>
</evidence>
<organism evidence="6 7">
    <name type="scientific">Balneatrix alpica</name>
    <dbReference type="NCBI Taxonomy" id="75684"/>
    <lineage>
        <taxon>Bacteria</taxon>
        <taxon>Pseudomonadati</taxon>
        <taxon>Pseudomonadota</taxon>
        <taxon>Gammaproteobacteria</taxon>
        <taxon>Oceanospirillales</taxon>
        <taxon>Balneatrichaceae</taxon>
        <taxon>Balneatrix</taxon>
    </lineage>
</organism>
<dbReference type="NCBIfam" id="TIGR00172">
    <property type="entry name" value="maf"/>
    <property type="match status" value="1"/>
</dbReference>
<name>A0ABV5Z8F2_9GAMM</name>
<dbReference type="GO" id="GO:0016787">
    <property type="term" value="F:hydrolase activity"/>
    <property type="evidence" value="ECO:0007669"/>
    <property type="project" value="UniProtKB-KW"/>
</dbReference>
<evidence type="ECO:0000256" key="4">
    <source>
        <dbReference type="ARBA" id="ARBA00023080"/>
    </source>
</evidence>
<dbReference type="Pfam" id="PF02545">
    <property type="entry name" value="Maf"/>
    <property type="match status" value="1"/>
</dbReference>
<dbReference type="PANTHER" id="PTHR43213">
    <property type="entry name" value="BIFUNCTIONAL DTTP/UTP PYROPHOSPHATASE/METHYLTRANSFERASE PROTEIN-RELATED"/>
    <property type="match status" value="1"/>
</dbReference>
<dbReference type="SUPFAM" id="SSF52972">
    <property type="entry name" value="ITPase-like"/>
    <property type="match status" value="1"/>
</dbReference>
<feature type="site" description="Important for substrate specificity" evidence="5">
    <location>
        <position position="154"/>
    </location>
</feature>
<evidence type="ECO:0000256" key="1">
    <source>
        <dbReference type="ARBA" id="ARBA00004496"/>
    </source>
</evidence>
<protein>
    <recommendedName>
        <fullName evidence="5">7-methyl-GTP pyrophosphatase</fullName>
        <shortName evidence="5">m(7)GTP pyrophosphatase</shortName>
        <ecNumber evidence="5">3.6.1.-</ecNumber>
    </recommendedName>
</protein>
<comment type="cofactor">
    <cofactor evidence="5">
        <name>a divalent metal cation</name>
        <dbReference type="ChEBI" id="CHEBI:60240"/>
    </cofactor>
</comment>
<dbReference type="CDD" id="cd00555">
    <property type="entry name" value="Maf"/>
    <property type="match status" value="1"/>
</dbReference>
<comment type="caution">
    <text evidence="6">The sequence shown here is derived from an EMBL/GenBank/DDBJ whole genome shotgun (WGS) entry which is preliminary data.</text>
</comment>
<keyword evidence="7" id="KW-1185">Reference proteome</keyword>
<comment type="caution">
    <text evidence="5">Lacks conserved residue(s) required for the propagation of feature annotation.</text>
</comment>
<keyword evidence="4 5" id="KW-0546">Nucleotide metabolism</keyword>
<dbReference type="RefSeq" id="WP_027313271.1">
    <property type="nucleotide sequence ID" value="NZ_JBHLZN010000001.1"/>
</dbReference>
<feature type="active site" description="Proton acceptor" evidence="5">
    <location>
        <position position="69"/>
    </location>
</feature>
<evidence type="ECO:0000256" key="2">
    <source>
        <dbReference type="ARBA" id="ARBA00022490"/>
    </source>
</evidence>
<gene>
    <name evidence="6" type="ORF">ACFFLH_01665</name>
</gene>
<feature type="site" description="Important for substrate specificity" evidence="5">
    <location>
        <position position="12"/>
    </location>
</feature>
<evidence type="ECO:0000256" key="5">
    <source>
        <dbReference type="HAMAP-Rule" id="MF_00528"/>
    </source>
</evidence>
<dbReference type="Gene3D" id="3.90.950.10">
    <property type="match status" value="1"/>
</dbReference>